<reference evidence="1" key="2">
    <citation type="journal article" date="2021" name="PeerJ">
        <title>Extensive microbial diversity within the chicken gut microbiome revealed by metagenomics and culture.</title>
        <authorList>
            <person name="Gilroy R."/>
            <person name="Ravi A."/>
            <person name="Getino M."/>
            <person name="Pursley I."/>
            <person name="Horton D.L."/>
            <person name="Alikhan N.F."/>
            <person name="Baker D."/>
            <person name="Gharbi K."/>
            <person name="Hall N."/>
            <person name="Watson M."/>
            <person name="Adriaenssens E.M."/>
            <person name="Foster-Nyarko E."/>
            <person name="Jarju S."/>
            <person name="Secka A."/>
            <person name="Antonio M."/>
            <person name="Oren A."/>
            <person name="Chaudhuri R.R."/>
            <person name="La Ragione R."/>
            <person name="Hildebrand F."/>
            <person name="Pallen M.J."/>
        </authorList>
    </citation>
    <scope>NUCLEOTIDE SEQUENCE</scope>
    <source>
        <strain evidence="1">6276</strain>
    </source>
</reference>
<accession>A0A9D1F1B2</accession>
<gene>
    <name evidence="1" type="ORF">IAC10_11440</name>
</gene>
<evidence type="ECO:0000313" key="1">
    <source>
        <dbReference type="EMBL" id="HIS37222.1"/>
    </source>
</evidence>
<organism evidence="1 2">
    <name type="scientific">Candidatus Scatousia excrementigallinarum</name>
    <dbReference type="NCBI Taxonomy" id="2840935"/>
    <lineage>
        <taxon>Bacteria</taxon>
        <taxon>Candidatus Scatousia</taxon>
    </lineage>
</organism>
<protein>
    <submittedName>
        <fullName evidence="1">Uncharacterized protein</fullName>
    </submittedName>
</protein>
<name>A0A9D1F1B2_9BACT</name>
<evidence type="ECO:0000313" key="2">
    <source>
        <dbReference type="Proteomes" id="UP000823928"/>
    </source>
</evidence>
<dbReference type="AlphaFoldDB" id="A0A9D1F1B2"/>
<comment type="caution">
    <text evidence="1">The sequence shown here is derived from an EMBL/GenBank/DDBJ whole genome shotgun (WGS) entry which is preliminary data.</text>
</comment>
<reference evidence="1" key="1">
    <citation type="submission" date="2020-10" db="EMBL/GenBank/DDBJ databases">
        <authorList>
            <person name="Gilroy R."/>
        </authorList>
    </citation>
    <scope>NUCLEOTIDE SEQUENCE</scope>
    <source>
        <strain evidence="1">6276</strain>
    </source>
</reference>
<proteinExistence type="predicted"/>
<dbReference type="Proteomes" id="UP000823928">
    <property type="component" value="Unassembled WGS sequence"/>
</dbReference>
<dbReference type="EMBL" id="DVIU01000224">
    <property type="protein sequence ID" value="HIS37222.1"/>
    <property type="molecule type" value="Genomic_DNA"/>
</dbReference>
<sequence>MNYKEILAGLLAWVLPLIKELIENKIIPAIIKRSYEAFDKKANDVIENLSDLLEKIKSTDDPDKKNRHLQGFKLGVAIIEAVGNKLTQAARLLNKEVVQND</sequence>